<name>A0ABS4PZ12_9PSEU</name>
<accession>A0ABS4PZ12</accession>
<sequence>MNEPMPPLPDPLPDHSDYRYTELHRLGETERHLAAELVGTRAAIARLVTELLPQHAPRTRIEEVVSTSGYSRTLIEALRGGHHPWVRR</sequence>
<protein>
    <submittedName>
        <fullName evidence="1">Uncharacterized protein</fullName>
    </submittedName>
</protein>
<dbReference type="EMBL" id="JAGGMS010000001">
    <property type="protein sequence ID" value="MBP2184089.1"/>
    <property type="molecule type" value="Genomic_DNA"/>
</dbReference>
<proteinExistence type="predicted"/>
<dbReference type="Proteomes" id="UP000741013">
    <property type="component" value="Unassembled WGS sequence"/>
</dbReference>
<keyword evidence="2" id="KW-1185">Reference proteome</keyword>
<reference evidence="1 2" key="1">
    <citation type="submission" date="2021-03" db="EMBL/GenBank/DDBJ databases">
        <title>Sequencing the genomes of 1000 actinobacteria strains.</title>
        <authorList>
            <person name="Klenk H.-P."/>
        </authorList>
    </citation>
    <scope>NUCLEOTIDE SEQUENCE [LARGE SCALE GENOMIC DNA]</scope>
    <source>
        <strain evidence="1 2">DSM 45510</strain>
    </source>
</reference>
<dbReference type="RefSeq" id="WP_209667154.1">
    <property type="nucleotide sequence ID" value="NZ_JAGGMS010000001.1"/>
</dbReference>
<evidence type="ECO:0000313" key="1">
    <source>
        <dbReference type="EMBL" id="MBP2184089.1"/>
    </source>
</evidence>
<organism evidence="1 2">
    <name type="scientific">Amycolatopsis magusensis</name>
    <dbReference type="NCBI Taxonomy" id="882444"/>
    <lineage>
        <taxon>Bacteria</taxon>
        <taxon>Bacillati</taxon>
        <taxon>Actinomycetota</taxon>
        <taxon>Actinomycetes</taxon>
        <taxon>Pseudonocardiales</taxon>
        <taxon>Pseudonocardiaceae</taxon>
        <taxon>Amycolatopsis</taxon>
    </lineage>
</organism>
<evidence type="ECO:0000313" key="2">
    <source>
        <dbReference type="Proteomes" id="UP000741013"/>
    </source>
</evidence>
<comment type="caution">
    <text evidence="1">The sequence shown here is derived from an EMBL/GenBank/DDBJ whole genome shotgun (WGS) entry which is preliminary data.</text>
</comment>
<gene>
    <name evidence="1" type="ORF">JOM49_005615</name>
</gene>